<gene>
    <name evidence="1" type="ORF">MiSe_80520</name>
</gene>
<proteinExistence type="predicted"/>
<name>A0AAV3XQ18_9CYAN</name>
<reference evidence="1" key="1">
    <citation type="submission" date="2019-10" db="EMBL/GenBank/DDBJ databases">
        <title>Draft genome sequece of Microseira wollei NIES-4236.</title>
        <authorList>
            <person name="Yamaguchi H."/>
            <person name="Suzuki S."/>
            <person name="Kawachi M."/>
        </authorList>
    </citation>
    <scope>NUCLEOTIDE SEQUENCE</scope>
    <source>
        <strain evidence="1">NIES-4236</strain>
    </source>
</reference>
<organism evidence="1 2">
    <name type="scientific">Microseira wollei NIES-4236</name>
    <dbReference type="NCBI Taxonomy" id="2530354"/>
    <lineage>
        <taxon>Bacteria</taxon>
        <taxon>Bacillati</taxon>
        <taxon>Cyanobacteriota</taxon>
        <taxon>Cyanophyceae</taxon>
        <taxon>Oscillatoriophycideae</taxon>
        <taxon>Aerosakkonematales</taxon>
        <taxon>Aerosakkonemataceae</taxon>
        <taxon>Microseira</taxon>
    </lineage>
</organism>
<dbReference type="RefSeq" id="WP_226591835.1">
    <property type="nucleotide sequence ID" value="NZ_BLAY01000208.1"/>
</dbReference>
<keyword evidence="2" id="KW-1185">Reference proteome</keyword>
<protein>
    <submittedName>
        <fullName evidence="1">Uncharacterized protein</fullName>
    </submittedName>
</protein>
<dbReference type="EMBL" id="BLAY01000208">
    <property type="protein sequence ID" value="GET43230.1"/>
    <property type="molecule type" value="Genomic_DNA"/>
</dbReference>
<accession>A0AAV3XQ18</accession>
<dbReference type="AlphaFoldDB" id="A0AAV3XQ18"/>
<sequence>MFKLLGIGNGEWGMGNFRFEIVDFRLNLQSTISNLQLPIPTAKAYNWQLELYPSCSNPSC</sequence>
<comment type="caution">
    <text evidence="1">The sequence shown here is derived from an EMBL/GenBank/DDBJ whole genome shotgun (WGS) entry which is preliminary data.</text>
</comment>
<evidence type="ECO:0000313" key="2">
    <source>
        <dbReference type="Proteomes" id="UP001050975"/>
    </source>
</evidence>
<dbReference type="Proteomes" id="UP001050975">
    <property type="component" value="Unassembled WGS sequence"/>
</dbReference>
<evidence type="ECO:0000313" key="1">
    <source>
        <dbReference type="EMBL" id="GET43230.1"/>
    </source>
</evidence>